<feature type="transmembrane region" description="Helical" evidence="14">
    <location>
        <begin position="172"/>
        <end position="191"/>
    </location>
</feature>
<evidence type="ECO:0000256" key="4">
    <source>
        <dbReference type="ARBA" id="ARBA00021009"/>
    </source>
</evidence>
<evidence type="ECO:0000256" key="11">
    <source>
        <dbReference type="ARBA" id="ARBA00023136"/>
    </source>
</evidence>
<feature type="transmembrane region" description="Helical" evidence="14">
    <location>
        <begin position="143"/>
        <end position="166"/>
    </location>
</feature>
<dbReference type="EC" id="7.1.1.2" evidence="13"/>
<keyword evidence="12" id="KW-0520">NAD</keyword>
<proteinExistence type="inferred from homology"/>
<evidence type="ECO:0000256" key="3">
    <source>
        <dbReference type="ARBA" id="ARBA00010535"/>
    </source>
</evidence>
<gene>
    <name evidence="15" type="primary">nad1</name>
</gene>
<comment type="subcellular location">
    <subcellularLocation>
        <location evidence="2 12">Mitochondrion inner membrane</location>
        <topology evidence="2 12">Multi-pass membrane protein</topology>
    </subcellularLocation>
</comment>
<comment type="function">
    <text evidence="1">Core subunit of the mitochondrial membrane respiratory chain NADH dehydrogenase (Complex I) that is believed to belong to the minimal assembly required for catalysis. Complex I functions in the transfer of electrons from NADH to the respiratory chain. The immediate electron acceptor for the enzyme is believed to be ubiquinone.</text>
</comment>
<evidence type="ECO:0000256" key="5">
    <source>
        <dbReference type="ARBA" id="ARBA00022448"/>
    </source>
</evidence>
<evidence type="ECO:0000256" key="10">
    <source>
        <dbReference type="ARBA" id="ARBA00023128"/>
    </source>
</evidence>
<dbReference type="GO" id="GO:0003954">
    <property type="term" value="F:NADH dehydrogenase activity"/>
    <property type="evidence" value="ECO:0007669"/>
    <property type="project" value="TreeGrafter"/>
</dbReference>
<evidence type="ECO:0000256" key="14">
    <source>
        <dbReference type="SAM" id="Phobius"/>
    </source>
</evidence>
<keyword evidence="8 14" id="KW-1133">Transmembrane helix</keyword>
<keyword evidence="7" id="KW-0999">Mitochondrion inner membrane</keyword>
<evidence type="ECO:0000256" key="1">
    <source>
        <dbReference type="ARBA" id="ARBA00003257"/>
    </source>
</evidence>
<evidence type="ECO:0000256" key="6">
    <source>
        <dbReference type="ARBA" id="ARBA00022692"/>
    </source>
</evidence>
<dbReference type="PROSITE" id="PS00668">
    <property type="entry name" value="COMPLEX1_ND1_2"/>
    <property type="match status" value="1"/>
</dbReference>
<dbReference type="GO" id="GO:0008137">
    <property type="term" value="F:NADH dehydrogenase (ubiquinone) activity"/>
    <property type="evidence" value="ECO:0007669"/>
    <property type="project" value="UniProtKB-EC"/>
</dbReference>
<feature type="transmembrane region" description="Helical" evidence="14">
    <location>
        <begin position="249"/>
        <end position="266"/>
    </location>
</feature>
<evidence type="ECO:0000256" key="13">
    <source>
        <dbReference type="RuleBase" id="RU000473"/>
    </source>
</evidence>
<feature type="transmembrane region" description="Helical" evidence="14">
    <location>
        <begin position="96"/>
        <end position="122"/>
    </location>
</feature>
<keyword evidence="5" id="KW-0813">Transport</keyword>
<keyword evidence="10 13" id="KW-0496">Mitochondrion</keyword>
<keyword evidence="6 12" id="KW-0812">Transmembrane</keyword>
<keyword evidence="9 13" id="KW-0830">Ubiquinone</keyword>
<dbReference type="GO" id="GO:0009060">
    <property type="term" value="P:aerobic respiration"/>
    <property type="evidence" value="ECO:0007669"/>
    <property type="project" value="TreeGrafter"/>
</dbReference>
<geneLocation type="mitochondrion" evidence="15"/>
<keyword evidence="11 14" id="KW-0472">Membrane</keyword>
<name>A0A7T1HEY5_9NEOP</name>
<dbReference type="GO" id="GO:0005743">
    <property type="term" value="C:mitochondrial inner membrane"/>
    <property type="evidence" value="ECO:0007669"/>
    <property type="project" value="UniProtKB-SubCell"/>
</dbReference>
<dbReference type="PANTHER" id="PTHR11432:SF3">
    <property type="entry name" value="NADH-UBIQUINONE OXIDOREDUCTASE CHAIN 1"/>
    <property type="match status" value="1"/>
</dbReference>
<feature type="transmembrane region" description="Helical" evidence="14">
    <location>
        <begin position="227"/>
        <end position="243"/>
    </location>
</feature>
<evidence type="ECO:0000313" key="15">
    <source>
        <dbReference type="EMBL" id="QPN54213.1"/>
    </source>
</evidence>
<evidence type="ECO:0000256" key="9">
    <source>
        <dbReference type="ARBA" id="ARBA00023075"/>
    </source>
</evidence>
<comment type="catalytic activity">
    <reaction evidence="13">
        <text>a ubiquinone + NADH + 5 H(+)(in) = a ubiquinol + NAD(+) + 4 H(+)(out)</text>
        <dbReference type="Rhea" id="RHEA:29091"/>
        <dbReference type="Rhea" id="RHEA-COMP:9565"/>
        <dbReference type="Rhea" id="RHEA-COMP:9566"/>
        <dbReference type="ChEBI" id="CHEBI:15378"/>
        <dbReference type="ChEBI" id="CHEBI:16389"/>
        <dbReference type="ChEBI" id="CHEBI:17976"/>
        <dbReference type="ChEBI" id="CHEBI:57540"/>
        <dbReference type="ChEBI" id="CHEBI:57945"/>
        <dbReference type="EC" id="7.1.1.2"/>
    </reaction>
</comment>
<protein>
    <recommendedName>
        <fullName evidence="4 13">NADH-ubiquinone oxidoreductase chain 1</fullName>
        <ecNumber evidence="13">7.1.1.2</ecNumber>
    </recommendedName>
</protein>
<dbReference type="EMBL" id="MW199168">
    <property type="protein sequence ID" value="QPN54213.1"/>
    <property type="molecule type" value="Genomic_DNA"/>
</dbReference>
<dbReference type="Pfam" id="PF00146">
    <property type="entry name" value="NADHdh"/>
    <property type="match status" value="1"/>
</dbReference>
<dbReference type="InterPro" id="IPR018086">
    <property type="entry name" value="NADH_UbQ_OxRdtase_su1_CS"/>
</dbReference>
<organism evidence="15">
    <name type="scientific">Heterodoxus spiniger</name>
    <dbReference type="NCBI Taxonomy" id="762516"/>
    <lineage>
        <taxon>Eukaryota</taxon>
        <taxon>Metazoa</taxon>
        <taxon>Ecdysozoa</taxon>
        <taxon>Arthropoda</taxon>
        <taxon>Hexapoda</taxon>
        <taxon>Insecta</taxon>
        <taxon>Pterygota</taxon>
        <taxon>Neoptera</taxon>
        <taxon>Paraneoptera</taxon>
        <taxon>Psocodea</taxon>
        <taxon>Troctomorpha</taxon>
        <taxon>Phthiraptera</taxon>
        <taxon>Amblycera</taxon>
        <taxon>Boopidae</taxon>
        <taxon>Heterodoxus</taxon>
    </lineage>
</organism>
<evidence type="ECO:0000256" key="12">
    <source>
        <dbReference type="RuleBase" id="RU000471"/>
    </source>
</evidence>
<feature type="transmembrane region" description="Helical" evidence="14">
    <location>
        <begin position="69"/>
        <end position="90"/>
    </location>
</feature>
<evidence type="ECO:0000256" key="8">
    <source>
        <dbReference type="ARBA" id="ARBA00022989"/>
    </source>
</evidence>
<evidence type="ECO:0000256" key="7">
    <source>
        <dbReference type="ARBA" id="ARBA00022792"/>
    </source>
</evidence>
<feature type="transmembrane region" description="Helical" evidence="14">
    <location>
        <begin position="6"/>
        <end position="24"/>
    </location>
</feature>
<comment type="similarity">
    <text evidence="3 12">Belongs to the complex I subunit 1 family.</text>
</comment>
<dbReference type="InterPro" id="IPR001694">
    <property type="entry name" value="NADH_UbQ_OxRdtase_su1/FPO"/>
</dbReference>
<accession>A0A7T1HEY5</accession>
<dbReference type="AlphaFoldDB" id="A0A7T1HEY5"/>
<evidence type="ECO:0000256" key="2">
    <source>
        <dbReference type="ARBA" id="ARBA00004448"/>
    </source>
</evidence>
<dbReference type="PANTHER" id="PTHR11432">
    <property type="entry name" value="NADH DEHYDROGENASE SUBUNIT 1"/>
    <property type="match status" value="1"/>
</dbReference>
<reference evidence="15" key="1">
    <citation type="journal article" date="2020" name="Gene">
        <title>Structure, gene order, and nucleotide composition of mitochondrial genomes in parasitic lice from Amblycera.</title>
        <authorList>
            <person name="Sweet A.D."/>
            <person name="Johnson K.P."/>
            <person name="Cao Y."/>
            <person name="de Moya R.S."/>
            <person name="Skinner R.K."/>
            <person name="Tan M."/>
            <person name="Virrueta-Herrera S."/>
            <person name="Cameron S.L."/>
        </authorList>
    </citation>
    <scope>NUCLEOTIDE SEQUENCE</scope>
    <source>
        <strain evidence="15">Htspi</strain>
    </source>
</reference>
<feature type="transmembrane region" description="Helical" evidence="14">
    <location>
        <begin position="278"/>
        <end position="296"/>
    </location>
</feature>
<sequence length="297" mass="34966">MMLILQHFILVIMMLLTVAFFTLLERKILGYIHFRKGPNKVLLKGILQPIVDAMKLITKDDSPIIYSDIFLYYISPMFSFIMSMIIWIVLPLKFIIFNWVNSFLILFMLLGLGVYSMFLSGWSSNSKYAYLGSLRAVSQSISYEILMSMLFIMLMMVSKGMSIYYILKFDPLVFFLFPFFISYLFIGLAELNRSPFDLSEGESELVAGYTVEYGGIMYTMIFLSENIMIMFFCYMGSLFFFYLNNTLSIFFSMLMIYLVCLIRGILPRIRYDHLMMFCWKIMLPLMVIFVNLIYFFL</sequence>